<keyword evidence="2 4" id="KW-0479">Metal-binding</keyword>
<dbReference type="RefSeq" id="WP_111276372.1">
    <property type="nucleotide sequence ID" value="NZ_QFYS01000005.1"/>
</dbReference>
<reference evidence="6 7" key="1">
    <citation type="submission" date="2018-05" db="EMBL/GenBank/DDBJ databases">
        <authorList>
            <person name="Lanie J.A."/>
            <person name="Ng W.-L."/>
            <person name="Kazmierczak K.M."/>
            <person name="Andrzejewski T.M."/>
            <person name="Davidsen T.M."/>
            <person name="Wayne K.J."/>
            <person name="Tettelin H."/>
            <person name="Glass J.I."/>
            <person name="Rusch D."/>
            <person name="Podicherti R."/>
            <person name="Tsui H.-C.T."/>
            <person name="Winkler M.E."/>
        </authorList>
    </citation>
    <scope>NUCLEOTIDE SEQUENCE [LARGE SCALE GENOMIC DNA]</scope>
    <source>
        <strain evidence="6 7">BUT-10</strain>
    </source>
</reference>
<name>A0A328BG71_9CAUL</name>
<organism evidence="6 7">
    <name type="scientific">Phenylobacterium kunshanense</name>
    <dbReference type="NCBI Taxonomy" id="1445034"/>
    <lineage>
        <taxon>Bacteria</taxon>
        <taxon>Pseudomonadati</taxon>
        <taxon>Pseudomonadota</taxon>
        <taxon>Alphaproteobacteria</taxon>
        <taxon>Caulobacterales</taxon>
        <taxon>Caulobacteraceae</taxon>
        <taxon>Phenylobacterium</taxon>
    </lineage>
</organism>
<dbReference type="PANTHER" id="PTHR35008">
    <property type="entry name" value="BLL4482 PROTEIN-RELATED"/>
    <property type="match status" value="1"/>
</dbReference>
<evidence type="ECO:0000313" key="7">
    <source>
        <dbReference type="Proteomes" id="UP000249524"/>
    </source>
</evidence>
<dbReference type="GO" id="GO:0009055">
    <property type="term" value="F:electron transfer activity"/>
    <property type="evidence" value="ECO:0007669"/>
    <property type="project" value="InterPro"/>
</dbReference>
<sequence length="291" mass="30923">MKFLKWAGYGLAGLVGLVVLAAGAAFAASEAMIRWPAAATPAVVVTASGPDAVARGERIARLGGCHDCHGEKLEGRLFHDDKPVVRAWATNLSRALVDQSDADFERAVRRGVAADGRALWIMPSTALSRLTDGEMADLMAYLRTFPPTGQTQPRLQIGPVGRVGVLLGKFHSEPALLKAGAAGLDDLGPRHARGRDLARFCVECHGPSLDGNEMLKAPDLTMAASYEPEDFERLLHTGIGAGNRKLGLMTAVSPARFGVMTPQEVSALHDYLKARAAKRIALAETKGLSKP</sequence>
<dbReference type="Proteomes" id="UP000249524">
    <property type="component" value="Unassembled WGS sequence"/>
</dbReference>
<dbReference type="OrthoDB" id="9773456at2"/>
<evidence type="ECO:0000259" key="5">
    <source>
        <dbReference type="PROSITE" id="PS51007"/>
    </source>
</evidence>
<dbReference type="InterPro" id="IPR009056">
    <property type="entry name" value="Cyt_c-like_dom"/>
</dbReference>
<evidence type="ECO:0000256" key="1">
    <source>
        <dbReference type="ARBA" id="ARBA00022617"/>
    </source>
</evidence>
<comment type="caution">
    <text evidence="6">The sequence shown here is derived from an EMBL/GenBank/DDBJ whole genome shotgun (WGS) entry which is preliminary data.</text>
</comment>
<evidence type="ECO:0000313" key="6">
    <source>
        <dbReference type="EMBL" id="RAK64834.1"/>
    </source>
</evidence>
<dbReference type="PANTHER" id="PTHR35008:SF8">
    <property type="entry name" value="ALCOHOL DEHYDROGENASE CYTOCHROME C SUBUNIT"/>
    <property type="match status" value="1"/>
</dbReference>
<dbReference type="PROSITE" id="PS51007">
    <property type="entry name" value="CYTC"/>
    <property type="match status" value="2"/>
</dbReference>
<accession>A0A328BG71</accession>
<dbReference type="InterPro" id="IPR036909">
    <property type="entry name" value="Cyt_c-like_dom_sf"/>
</dbReference>
<dbReference type="GO" id="GO:0046872">
    <property type="term" value="F:metal ion binding"/>
    <property type="evidence" value="ECO:0007669"/>
    <property type="project" value="UniProtKB-KW"/>
</dbReference>
<keyword evidence="7" id="KW-1185">Reference proteome</keyword>
<evidence type="ECO:0000256" key="3">
    <source>
        <dbReference type="ARBA" id="ARBA00023004"/>
    </source>
</evidence>
<feature type="domain" description="Cytochrome c" evidence="5">
    <location>
        <begin position="51"/>
        <end position="146"/>
    </location>
</feature>
<dbReference type="GO" id="GO:0020037">
    <property type="term" value="F:heme binding"/>
    <property type="evidence" value="ECO:0007669"/>
    <property type="project" value="InterPro"/>
</dbReference>
<dbReference type="Gene3D" id="1.10.760.10">
    <property type="entry name" value="Cytochrome c-like domain"/>
    <property type="match status" value="2"/>
</dbReference>
<feature type="domain" description="Cytochrome c" evidence="5">
    <location>
        <begin position="175"/>
        <end position="276"/>
    </location>
</feature>
<evidence type="ECO:0000256" key="2">
    <source>
        <dbReference type="ARBA" id="ARBA00022723"/>
    </source>
</evidence>
<protein>
    <recommendedName>
        <fullName evidence="5">Cytochrome c domain-containing protein</fullName>
    </recommendedName>
</protein>
<gene>
    <name evidence="6" type="ORF">DJ019_12495</name>
</gene>
<dbReference type="SUPFAM" id="SSF46626">
    <property type="entry name" value="Cytochrome c"/>
    <property type="match status" value="2"/>
</dbReference>
<dbReference type="AlphaFoldDB" id="A0A328BG71"/>
<dbReference type="InterPro" id="IPR051459">
    <property type="entry name" value="Cytochrome_c-type_DH"/>
</dbReference>
<keyword evidence="1 4" id="KW-0349">Heme</keyword>
<dbReference type="EMBL" id="QFYS01000005">
    <property type="protein sequence ID" value="RAK64834.1"/>
    <property type="molecule type" value="Genomic_DNA"/>
</dbReference>
<dbReference type="Pfam" id="PF00034">
    <property type="entry name" value="Cytochrom_C"/>
    <property type="match status" value="2"/>
</dbReference>
<evidence type="ECO:0000256" key="4">
    <source>
        <dbReference type="PROSITE-ProRule" id="PRU00433"/>
    </source>
</evidence>
<proteinExistence type="predicted"/>
<keyword evidence="3 4" id="KW-0408">Iron</keyword>